<keyword evidence="9" id="KW-1185">Reference proteome</keyword>
<dbReference type="EnsemblPlants" id="OBART12G15680.1">
    <property type="protein sequence ID" value="OBART12G15680.1"/>
    <property type="gene ID" value="OBART12G15680"/>
</dbReference>
<dbReference type="eggNOG" id="KOG4658">
    <property type="taxonomic scope" value="Eukaryota"/>
</dbReference>
<evidence type="ECO:0000256" key="1">
    <source>
        <dbReference type="ARBA" id="ARBA00008894"/>
    </source>
</evidence>
<organism evidence="8">
    <name type="scientific">Oryza barthii</name>
    <dbReference type="NCBI Taxonomy" id="65489"/>
    <lineage>
        <taxon>Eukaryota</taxon>
        <taxon>Viridiplantae</taxon>
        <taxon>Streptophyta</taxon>
        <taxon>Embryophyta</taxon>
        <taxon>Tracheophyta</taxon>
        <taxon>Spermatophyta</taxon>
        <taxon>Magnoliopsida</taxon>
        <taxon>Liliopsida</taxon>
        <taxon>Poales</taxon>
        <taxon>Poaceae</taxon>
        <taxon>BOP clade</taxon>
        <taxon>Oryzoideae</taxon>
        <taxon>Oryzeae</taxon>
        <taxon>Oryzinae</taxon>
        <taxon>Oryza</taxon>
    </lineage>
</organism>
<name>A0A0D3HVN6_9ORYZ</name>
<accession>A0A0D3HVN6</accession>
<dbReference type="InterPro" id="IPR038005">
    <property type="entry name" value="RX-like_CC"/>
</dbReference>
<dbReference type="CDD" id="cd14798">
    <property type="entry name" value="RX-CC_like"/>
    <property type="match status" value="1"/>
</dbReference>
<sequence length="388" mass="44535">MEATAVSLGKSVLDGALHYAKSSLAEEVALELGVQRDQAFIRDELEMMNSFLMTAHDDRDDNKVVKTWVKQVRDVAYDVEDCLQDFAVRLGKKEPSWWLSPSALRERRCIAKRMKELRGKVEDVSQRNMRYQLVEGSEPTVTDFVPNNTARVTMSGTNEAWRQEEKAKADLVHLVNNKVEDLTVIAVWGTSDDHLGETSIVGRAYDHLKRTNKFECFAWIDLTHPLKLTELLQTVIKQLYIRSLQDTGKATPECQALMRTSVEKEDHLANEFNKYLSDKCYLIVLNDLSTTHEWEEIKKHFRDNKKGSRIIVSTQEVGVAILCAGTDEVAPKQTQLFDDRTLYAFHYEVYSKSCLMHWKEIYIMLSSSAEGCPFTFFPFNFLANQNDI</sequence>
<dbReference type="STRING" id="65489.A0A0D3HVN6"/>
<evidence type="ECO:0008006" key="10">
    <source>
        <dbReference type="Google" id="ProtNLM"/>
    </source>
</evidence>
<evidence type="ECO:0000313" key="8">
    <source>
        <dbReference type="EnsemblPlants" id="OBART12G15680.1"/>
    </source>
</evidence>
<feature type="domain" description="Disease resistance N-terminal" evidence="7">
    <location>
        <begin position="17"/>
        <end position="95"/>
    </location>
</feature>
<dbReference type="SUPFAM" id="SSF52540">
    <property type="entry name" value="P-loop containing nucleoside triphosphate hydrolases"/>
    <property type="match status" value="1"/>
</dbReference>
<dbReference type="HOGENOM" id="CLU_000837_29_7_1"/>
<dbReference type="GO" id="GO:0006952">
    <property type="term" value="P:defense response"/>
    <property type="evidence" value="ECO:0007669"/>
    <property type="project" value="UniProtKB-KW"/>
</dbReference>
<dbReference type="Gramene" id="OBART12G15680.1">
    <property type="protein sequence ID" value="OBART12G15680.1"/>
    <property type="gene ID" value="OBART12G15680"/>
</dbReference>
<dbReference type="InterPro" id="IPR027417">
    <property type="entry name" value="P-loop_NTPase"/>
</dbReference>
<comment type="similarity">
    <text evidence="1">Belongs to the disease resistance NB-LRR family.</text>
</comment>
<evidence type="ECO:0000256" key="2">
    <source>
        <dbReference type="ARBA" id="ARBA00022614"/>
    </source>
</evidence>
<dbReference type="Pfam" id="PF00931">
    <property type="entry name" value="NB-ARC"/>
    <property type="match status" value="1"/>
</dbReference>
<dbReference type="Pfam" id="PF18052">
    <property type="entry name" value="Rx_N"/>
    <property type="match status" value="1"/>
</dbReference>
<evidence type="ECO:0000256" key="5">
    <source>
        <dbReference type="ARBA" id="ARBA00022821"/>
    </source>
</evidence>
<keyword evidence="2" id="KW-0433">Leucine-rich repeat</keyword>
<evidence type="ECO:0000256" key="4">
    <source>
        <dbReference type="ARBA" id="ARBA00022741"/>
    </source>
</evidence>
<evidence type="ECO:0000259" key="7">
    <source>
        <dbReference type="Pfam" id="PF18052"/>
    </source>
</evidence>
<dbReference type="PaxDb" id="65489-OBART12G15680.1"/>
<evidence type="ECO:0000256" key="3">
    <source>
        <dbReference type="ARBA" id="ARBA00022737"/>
    </source>
</evidence>
<dbReference type="InterPro" id="IPR002182">
    <property type="entry name" value="NB-ARC"/>
</dbReference>
<evidence type="ECO:0000313" key="9">
    <source>
        <dbReference type="Proteomes" id="UP000026960"/>
    </source>
</evidence>
<feature type="domain" description="NB-ARC" evidence="6">
    <location>
        <begin position="179"/>
        <end position="351"/>
    </location>
</feature>
<keyword evidence="3" id="KW-0677">Repeat</keyword>
<dbReference type="GO" id="GO:0043531">
    <property type="term" value="F:ADP binding"/>
    <property type="evidence" value="ECO:0007669"/>
    <property type="project" value="InterPro"/>
</dbReference>
<evidence type="ECO:0000259" key="6">
    <source>
        <dbReference type="Pfam" id="PF00931"/>
    </source>
</evidence>
<dbReference type="InterPro" id="IPR041118">
    <property type="entry name" value="Rx_N"/>
</dbReference>
<dbReference type="PANTHER" id="PTHR19338">
    <property type="entry name" value="TRANSLOCASE OF INNER MITOCHONDRIAL MEMBRANE 13 HOMOLOG"/>
    <property type="match status" value="1"/>
</dbReference>
<dbReference type="Gene3D" id="1.20.5.4130">
    <property type="match status" value="1"/>
</dbReference>
<reference evidence="8" key="1">
    <citation type="journal article" date="2009" name="Rice">
        <title>De Novo Next Generation Sequencing of Plant Genomes.</title>
        <authorList>
            <person name="Rounsley S."/>
            <person name="Marri P.R."/>
            <person name="Yu Y."/>
            <person name="He R."/>
            <person name="Sisneros N."/>
            <person name="Goicoechea J.L."/>
            <person name="Lee S.J."/>
            <person name="Angelova A."/>
            <person name="Kudrna D."/>
            <person name="Luo M."/>
            <person name="Affourtit J."/>
            <person name="Desany B."/>
            <person name="Knight J."/>
            <person name="Niazi F."/>
            <person name="Egholm M."/>
            <person name="Wing R.A."/>
        </authorList>
    </citation>
    <scope>NUCLEOTIDE SEQUENCE [LARGE SCALE GENOMIC DNA]</scope>
    <source>
        <strain evidence="8">cv. IRGC 105608</strain>
    </source>
</reference>
<reference evidence="8" key="2">
    <citation type="submission" date="2015-03" db="UniProtKB">
        <authorList>
            <consortium name="EnsemblPlants"/>
        </authorList>
    </citation>
    <scope>IDENTIFICATION</scope>
</reference>
<keyword evidence="5" id="KW-0611">Plant defense</keyword>
<dbReference type="AlphaFoldDB" id="A0A0D3HVN6"/>
<protein>
    <recommendedName>
        <fullName evidence="10">Rx N-terminal domain-containing protein</fullName>
    </recommendedName>
</protein>
<dbReference type="Gene3D" id="3.40.50.300">
    <property type="entry name" value="P-loop containing nucleotide triphosphate hydrolases"/>
    <property type="match status" value="1"/>
</dbReference>
<proteinExistence type="inferred from homology"/>
<keyword evidence="4" id="KW-0547">Nucleotide-binding</keyword>
<dbReference type="PANTHER" id="PTHR19338:SF58">
    <property type="entry name" value="OS09G0517100 PROTEIN"/>
    <property type="match status" value="1"/>
</dbReference>
<dbReference type="Proteomes" id="UP000026960">
    <property type="component" value="Chromosome 12"/>
</dbReference>